<dbReference type="EMBL" id="DVGZ01000020">
    <property type="protein sequence ID" value="HIR46394.1"/>
    <property type="molecule type" value="Genomic_DNA"/>
</dbReference>
<comment type="similarity">
    <text evidence="13">Belongs to the AccD/PCCB family.</text>
</comment>
<dbReference type="InterPro" id="IPR034733">
    <property type="entry name" value="AcCoA_carboxyl_beta"/>
</dbReference>
<keyword evidence="5 13" id="KW-0547">Nucleotide-binding</keyword>
<organism evidence="15 16">
    <name type="scientific">Candidatus Caccousia avicola</name>
    <dbReference type="NCBI Taxonomy" id="2840721"/>
    <lineage>
        <taxon>Bacteria</taxon>
        <taxon>Bacillati</taxon>
        <taxon>Bacillota</taxon>
        <taxon>Clostridia</taxon>
        <taxon>Eubacteriales</taxon>
        <taxon>Oscillospiraceae</taxon>
        <taxon>Oscillospiraceae incertae sedis</taxon>
        <taxon>Candidatus Caccousia</taxon>
    </lineage>
</organism>
<dbReference type="GO" id="GO:0008270">
    <property type="term" value="F:zinc ion binding"/>
    <property type="evidence" value="ECO:0007669"/>
    <property type="project" value="UniProtKB-UniRule"/>
</dbReference>
<dbReference type="GO" id="GO:0016743">
    <property type="term" value="F:carboxyl- or carbamoyltransferase activity"/>
    <property type="evidence" value="ECO:0007669"/>
    <property type="project" value="UniProtKB-UniRule"/>
</dbReference>
<evidence type="ECO:0000256" key="3">
    <source>
        <dbReference type="ARBA" id="ARBA00022679"/>
    </source>
</evidence>
<comment type="pathway">
    <text evidence="13">Lipid metabolism; malonyl-CoA biosynthesis; malonyl-CoA from acetyl-CoA: step 1/1.</text>
</comment>
<keyword evidence="13" id="KW-0963">Cytoplasm</keyword>
<dbReference type="InterPro" id="IPR041010">
    <property type="entry name" value="Znf-ACC"/>
</dbReference>
<keyword evidence="11 13" id="KW-0275">Fatty acid biosynthesis</keyword>
<keyword evidence="2 13" id="KW-0444">Lipid biosynthesis</keyword>
<dbReference type="Pfam" id="PF17848">
    <property type="entry name" value="Zn_ribbon_ACC"/>
    <property type="match status" value="1"/>
</dbReference>
<dbReference type="GO" id="GO:0003989">
    <property type="term" value="F:acetyl-CoA carboxylase activity"/>
    <property type="evidence" value="ECO:0007669"/>
    <property type="project" value="InterPro"/>
</dbReference>
<dbReference type="Proteomes" id="UP000824242">
    <property type="component" value="Unassembled WGS sequence"/>
</dbReference>
<dbReference type="PANTHER" id="PTHR42995:SF5">
    <property type="entry name" value="ACETYL-COENZYME A CARBOXYLASE CARBOXYL TRANSFERASE SUBUNIT BETA, CHLOROPLASTIC"/>
    <property type="match status" value="1"/>
</dbReference>
<keyword evidence="3 13" id="KW-0808">Transferase</keyword>
<evidence type="ECO:0000256" key="7">
    <source>
        <dbReference type="ARBA" id="ARBA00022832"/>
    </source>
</evidence>
<evidence type="ECO:0000259" key="14">
    <source>
        <dbReference type="PROSITE" id="PS50980"/>
    </source>
</evidence>
<proteinExistence type="inferred from homology"/>
<protein>
    <recommendedName>
        <fullName evidence="13">Acetyl-coenzyme A carboxylase carboxyl transferase subunit beta</fullName>
        <shortName evidence="13">ACCase subunit beta</shortName>
        <shortName evidence="13">Acetyl-CoA carboxylase carboxyltransferase subunit beta</shortName>
        <ecNumber evidence="13">2.1.3.15</ecNumber>
    </recommendedName>
</protein>
<reference evidence="15" key="1">
    <citation type="submission" date="2020-10" db="EMBL/GenBank/DDBJ databases">
        <authorList>
            <person name="Gilroy R."/>
        </authorList>
    </citation>
    <scope>NUCLEOTIDE SEQUENCE</scope>
    <source>
        <strain evidence="15">ChiSxjej1B13-7958</strain>
    </source>
</reference>
<dbReference type="Gene3D" id="3.90.226.10">
    <property type="entry name" value="2-enoyl-CoA Hydratase, Chain A, domain 1"/>
    <property type="match status" value="1"/>
</dbReference>
<keyword evidence="4 13" id="KW-0479">Metal-binding</keyword>
<evidence type="ECO:0000256" key="10">
    <source>
        <dbReference type="ARBA" id="ARBA00023098"/>
    </source>
</evidence>
<keyword evidence="7 13" id="KW-0276">Fatty acid metabolism</keyword>
<comment type="subunit">
    <text evidence="13">Acetyl-CoA carboxylase is a heterohexamer composed of biotin carboxyl carrier protein (AccB), biotin carboxylase (AccC) and two subunits each of ACCase subunit alpha (AccA) and ACCase subunit beta (AccD).</text>
</comment>
<keyword evidence="6 13" id="KW-0863">Zinc-finger</keyword>
<dbReference type="GO" id="GO:0006633">
    <property type="term" value="P:fatty acid biosynthetic process"/>
    <property type="evidence" value="ECO:0007669"/>
    <property type="project" value="UniProtKB-KW"/>
</dbReference>
<evidence type="ECO:0000256" key="1">
    <source>
        <dbReference type="ARBA" id="ARBA00004496"/>
    </source>
</evidence>
<keyword evidence="9 13" id="KW-0067">ATP-binding</keyword>
<dbReference type="SUPFAM" id="SSF52096">
    <property type="entry name" value="ClpP/crotonase"/>
    <property type="match status" value="1"/>
</dbReference>
<dbReference type="GO" id="GO:2001295">
    <property type="term" value="P:malonyl-CoA biosynthetic process"/>
    <property type="evidence" value="ECO:0007669"/>
    <property type="project" value="UniProtKB-UniRule"/>
</dbReference>
<dbReference type="PRINTS" id="PR01070">
    <property type="entry name" value="ACCCTRFRASEB"/>
</dbReference>
<dbReference type="GO" id="GO:0009317">
    <property type="term" value="C:acetyl-CoA carboxylase complex"/>
    <property type="evidence" value="ECO:0007669"/>
    <property type="project" value="InterPro"/>
</dbReference>
<evidence type="ECO:0000256" key="5">
    <source>
        <dbReference type="ARBA" id="ARBA00022741"/>
    </source>
</evidence>
<evidence type="ECO:0000256" key="8">
    <source>
        <dbReference type="ARBA" id="ARBA00022833"/>
    </source>
</evidence>
<dbReference type="HAMAP" id="MF_01395">
    <property type="entry name" value="AcetylCoA_CT_beta"/>
    <property type="match status" value="1"/>
</dbReference>
<comment type="subcellular location">
    <subcellularLocation>
        <location evidence="1 13">Cytoplasm</location>
    </subcellularLocation>
</comment>
<dbReference type="NCBIfam" id="TIGR00515">
    <property type="entry name" value="accD"/>
    <property type="match status" value="1"/>
</dbReference>
<dbReference type="InterPro" id="IPR000438">
    <property type="entry name" value="Acetyl_CoA_COase_Trfase_b_su"/>
</dbReference>
<comment type="caution">
    <text evidence="15">The sequence shown here is derived from an EMBL/GenBank/DDBJ whole genome shotgun (WGS) entry which is preliminary data.</text>
</comment>
<feature type="binding site" evidence="13">
    <location>
        <position position="39"/>
    </location>
    <ligand>
        <name>Zn(2+)</name>
        <dbReference type="ChEBI" id="CHEBI:29105"/>
    </ligand>
</feature>
<evidence type="ECO:0000313" key="16">
    <source>
        <dbReference type="Proteomes" id="UP000824242"/>
    </source>
</evidence>
<dbReference type="EC" id="2.1.3.15" evidence="13"/>
<dbReference type="PROSITE" id="PS50980">
    <property type="entry name" value="COA_CT_NTER"/>
    <property type="match status" value="1"/>
</dbReference>
<dbReference type="Pfam" id="PF01039">
    <property type="entry name" value="Carboxyl_trans"/>
    <property type="match status" value="1"/>
</dbReference>
<comment type="cofactor">
    <cofactor evidence="13">
        <name>Zn(2+)</name>
        <dbReference type="ChEBI" id="CHEBI:29105"/>
    </cofactor>
    <text evidence="13">Binds 1 zinc ion per subunit.</text>
</comment>
<name>A0A9D1DEZ2_9FIRM</name>
<comment type="function">
    <text evidence="12 13">Component of the acetyl coenzyme A carboxylase (ACC) complex. Biotin carboxylase (BC) catalyzes the carboxylation of biotin on its carrier protein (BCCP) and then the CO(2) group is transferred by the transcarboxylase to acetyl-CoA to form malonyl-CoA.</text>
</comment>
<evidence type="ECO:0000256" key="2">
    <source>
        <dbReference type="ARBA" id="ARBA00022516"/>
    </source>
</evidence>
<dbReference type="AlphaFoldDB" id="A0A9D1DEZ2"/>
<feature type="binding site" evidence="13">
    <location>
        <position position="36"/>
    </location>
    <ligand>
        <name>Zn(2+)</name>
        <dbReference type="ChEBI" id="CHEBI:29105"/>
    </ligand>
</feature>
<feature type="binding site" evidence="13">
    <location>
        <position position="55"/>
    </location>
    <ligand>
        <name>Zn(2+)</name>
        <dbReference type="ChEBI" id="CHEBI:29105"/>
    </ligand>
</feature>
<reference evidence="15" key="2">
    <citation type="journal article" date="2021" name="PeerJ">
        <title>Extensive microbial diversity within the chicken gut microbiome revealed by metagenomics and culture.</title>
        <authorList>
            <person name="Gilroy R."/>
            <person name="Ravi A."/>
            <person name="Getino M."/>
            <person name="Pursley I."/>
            <person name="Horton D.L."/>
            <person name="Alikhan N.F."/>
            <person name="Baker D."/>
            <person name="Gharbi K."/>
            <person name="Hall N."/>
            <person name="Watson M."/>
            <person name="Adriaenssens E.M."/>
            <person name="Foster-Nyarko E."/>
            <person name="Jarju S."/>
            <person name="Secka A."/>
            <person name="Antonio M."/>
            <person name="Oren A."/>
            <person name="Chaudhuri R.R."/>
            <person name="La Ragione R."/>
            <person name="Hildebrand F."/>
            <person name="Pallen M.J."/>
        </authorList>
    </citation>
    <scope>NUCLEOTIDE SEQUENCE</scope>
    <source>
        <strain evidence="15">ChiSxjej1B13-7958</strain>
    </source>
</reference>
<evidence type="ECO:0000256" key="6">
    <source>
        <dbReference type="ARBA" id="ARBA00022771"/>
    </source>
</evidence>
<keyword evidence="8 13" id="KW-0862">Zinc</keyword>
<dbReference type="InterPro" id="IPR029045">
    <property type="entry name" value="ClpP/crotonase-like_dom_sf"/>
</dbReference>
<evidence type="ECO:0000256" key="11">
    <source>
        <dbReference type="ARBA" id="ARBA00023160"/>
    </source>
</evidence>
<evidence type="ECO:0000256" key="12">
    <source>
        <dbReference type="ARBA" id="ARBA00025280"/>
    </source>
</evidence>
<dbReference type="GO" id="GO:0005524">
    <property type="term" value="F:ATP binding"/>
    <property type="evidence" value="ECO:0007669"/>
    <property type="project" value="UniProtKB-KW"/>
</dbReference>
<keyword evidence="10 13" id="KW-0443">Lipid metabolism</keyword>
<feature type="zinc finger region" description="C4-type" evidence="13">
    <location>
        <begin position="36"/>
        <end position="58"/>
    </location>
</feature>
<feature type="domain" description="CoA carboxyltransferase N-terminal" evidence="14">
    <location>
        <begin position="32"/>
        <end position="292"/>
    </location>
</feature>
<evidence type="ECO:0000313" key="15">
    <source>
        <dbReference type="EMBL" id="HIR46394.1"/>
    </source>
</evidence>
<accession>A0A9D1DEZ2</accession>
<feature type="binding site" evidence="13">
    <location>
        <position position="58"/>
    </location>
    <ligand>
        <name>Zn(2+)</name>
        <dbReference type="ChEBI" id="CHEBI:29105"/>
    </ligand>
</feature>
<dbReference type="PANTHER" id="PTHR42995">
    <property type="entry name" value="ACETYL-COENZYME A CARBOXYLASE CARBOXYL TRANSFERASE SUBUNIT BETA, CHLOROPLASTIC"/>
    <property type="match status" value="1"/>
</dbReference>
<evidence type="ECO:0000256" key="4">
    <source>
        <dbReference type="ARBA" id="ARBA00022723"/>
    </source>
</evidence>
<dbReference type="InterPro" id="IPR011762">
    <property type="entry name" value="COA_CT_N"/>
</dbReference>
<comment type="catalytic activity">
    <reaction evidence="13">
        <text>N(6)-carboxybiotinyl-L-lysyl-[protein] + acetyl-CoA = N(6)-biotinyl-L-lysyl-[protein] + malonyl-CoA</text>
        <dbReference type="Rhea" id="RHEA:54728"/>
        <dbReference type="Rhea" id="RHEA-COMP:10505"/>
        <dbReference type="Rhea" id="RHEA-COMP:10506"/>
        <dbReference type="ChEBI" id="CHEBI:57288"/>
        <dbReference type="ChEBI" id="CHEBI:57384"/>
        <dbReference type="ChEBI" id="CHEBI:83144"/>
        <dbReference type="ChEBI" id="CHEBI:83145"/>
        <dbReference type="EC" id="2.1.3.15"/>
    </reaction>
</comment>
<keyword evidence="15" id="KW-0436">Ligase</keyword>
<sequence length="292" mass="31762">MLKKTSFKKNRNQLEGYSQTLAETSPSVPDALFTKCPECGRVTPSAELAENLLVCPKCGYHLRMPARKRLLQICDEGSFQEWDTGVYSKDPLSFPGYAVKLKSSRLKSRENSAVVTGLGQLGGMNCALFAMEGQFMMGSMGSVVGEKITRVFERALEQKLPVIGFTVSGGARMQEGILSLMQMAKTSGAVKRHSDEGLLYTAVLTHPTTGGVTASFAMEADITLAEPGALIGFAGPRVIEQTMRQKLPKGFQSAEFLMEKGFLDGVVPRVELRDQLIRILRLHKGGTPHGSV</sequence>
<gene>
    <name evidence="13" type="primary">accD</name>
    <name evidence="15" type="ORF">IAB89_01855</name>
</gene>
<evidence type="ECO:0000256" key="9">
    <source>
        <dbReference type="ARBA" id="ARBA00022840"/>
    </source>
</evidence>
<evidence type="ECO:0000256" key="13">
    <source>
        <dbReference type="HAMAP-Rule" id="MF_01395"/>
    </source>
</evidence>